<reference evidence="4" key="1">
    <citation type="submission" date="2021-05" db="EMBL/GenBank/DDBJ databases">
        <title>Energy efficiency and biological interactions define the core microbiome of deep oligotrophic groundwater.</title>
        <authorList>
            <person name="Mehrshad M."/>
            <person name="Lopez-Fernandez M."/>
            <person name="Bell E."/>
            <person name="Bernier-Latmani R."/>
            <person name="Bertilsson S."/>
            <person name="Dopson M."/>
        </authorList>
    </citation>
    <scope>NUCLEOTIDE SEQUENCE</scope>
    <source>
        <strain evidence="4">Modern_marine.mb.64</strain>
    </source>
</reference>
<dbReference type="Pfam" id="PF13426">
    <property type="entry name" value="PAS_9"/>
    <property type="match status" value="1"/>
</dbReference>
<dbReference type="InterPro" id="IPR035965">
    <property type="entry name" value="PAS-like_dom_sf"/>
</dbReference>
<dbReference type="SMART" id="SM00086">
    <property type="entry name" value="PAC"/>
    <property type="match status" value="2"/>
</dbReference>
<name>A0A948WBR3_UNCEI</name>
<dbReference type="EMBL" id="JAHJDP010000023">
    <property type="protein sequence ID" value="MBU2690218.1"/>
    <property type="molecule type" value="Genomic_DNA"/>
</dbReference>
<dbReference type="InterPro" id="IPR013767">
    <property type="entry name" value="PAS_fold"/>
</dbReference>
<dbReference type="InterPro" id="IPR001610">
    <property type="entry name" value="PAC"/>
</dbReference>
<feature type="domain" description="PAS" evidence="2">
    <location>
        <begin position="169"/>
        <end position="220"/>
    </location>
</feature>
<gene>
    <name evidence="4" type="ORF">KJ970_04760</name>
</gene>
<dbReference type="AlphaFoldDB" id="A0A948WBR3"/>
<evidence type="ECO:0000313" key="4">
    <source>
        <dbReference type="EMBL" id="MBU2690218.1"/>
    </source>
</evidence>
<evidence type="ECO:0000259" key="2">
    <source>
        <dbReference type="PROSITE" id="PS50112"/>
    </source>
</evidence>
<feature type="domain" description="PAC" evidence="3">
    <location>
        <begin position="120"/>
        <end position="172"/>
    </location>
</feature>
<evidence type="ECO:0000256" key="1">
    <source>
        <dbReference type="SAM" id="Coils"/>
    </source>
</evidence>
<evidence type="ECO:0000259" key="3">
    <source>
        <dbReference type="PROSITE" id="PS50113"/>
    </source>
</evidence>
<dbReference type="SUPFAM" id="SSF55785">
    <property type="entry name" value="PYP-like sensor domain (PAS domain)"/>
    <property type="match status" value="2"/>
</dbReference>
<feature type="domain" description="PAC" evidence="3">
    <location>
        <begin position="240"/>
        <end position="294"/>
    </location>
</feature>
<dbReference type="PANTHER" id="PTHR44757:SF2">
    <property type="entry name" value="BIOFILM ARCHITECTURE MAINTENANCE PROTEIN MBAA"/>
    <property type="match status" value="1"/>
</dbReference>
<dbReference type="PROSITE" id="PS50112">
    <property type="entry name" value="PAS"/>
    <property type="match status" value="2"/>
</dbReference>
<dbReference type="Pfam" id="PF00989">
    <property type="entry name" value="PAS"/>
    <property type="match status" value="1"/>
</dbReference>
<evidence type="ECO:0000313" key="5">
    <source>
        <dbReference type="Proteomes" id="UP000777784"/>
    </source>
</evidence>
<feature type="domain" description="PAS" evidence="2">
    <location>
        <begin position="46"/>
        <end position="117"/>
    </location>
</feature>
<protein>
    <submittedName>
        <fullName evidence="4">PAS domain-containing protein</fullName>
    </submittedName>
</protein>
<dbReference type="GO" id="GO:0006355">
    <property type="term" value="P:regulation of DNA-templated transcription"/>
    <property type="evidence" value="ECO:0007669"/>
    <property type="project" value="InterPro"/>
</dbReference>
<dbReference type="Proteomes" id="UP000777784">
    <property type="component" value="Unassembled WGS sequence"/>
</dbReference>
<comment type="caution">
    <text evidence="4">The sequence shown here is derived from an EMBL/GenBank/DDBJ whole genome shotgun (WGS) entry which is preliminary data.</text>
</comment>
<proteinExistence type="predicted"/>
<dbReference type="NCBIfam" id="TIGR00229">
    <property type="entry name" value="sensory_box"/>
    <property type="match status" value="2"/>
</dbReference>
<dbReference type="InterPro" id="IPR052155">
    <property type="entry name" value="Biofilm_reg_signaling"/>
</dbReference>
<dbReference type="InterPro" id="IPR000700">
    <property type="entry name" value="PAS-assoc_C"/>
</dbReference>
<keyword evidence="1" id="KW-0175">Coiled coil</keyword>
<organism evidence="4 5">
    <name type="scientific">Eiseniibacteriota bacterium</name>
    <dbReference type="NCBI Taxonomy" id="2212470"/>
    <lineage>
        <taxon>Bacteria</taxon>
        <taxon>Candidatus Eiseniibacteriota</taxon>
    </lineage>
</organism>
<accession>A0A948WBR3</accession>
<dbReference type="PANTHER" id="PTHR44757">
    <property type="entry name" value="DIGUANYLATE CYCLASE DGCP"/>
    <property type="match status" value="1"/>
</dbReference>
<sequence length="322" mass="35875">MMFHRGSPDHRPLSELEILRRRVKELEAAAQKHQDVETLQRSLHECQEKLKSTFDASPDAIIITDLDGDITECNKAMVSILGLNTKEAVIGRHFSTLVVPSDRPHARQKFLEVIQNGTSREVEVSLDVAGNRQIPVLTAGSLIFDSKGVPASVIICAKDISQRKALEEENIRLATAIEQADEMVLVADHQGAICYANPAFEKVTGYTRNEVLGKNLCFLESADHNQDSCKAMWTLLQDGKTWKGHFTTQKKDGSVYVEEATISPVRGRDGRISHLVAVKRDVSEIINLETQLRQSQKMEAIGTLAWIFTQVIELRKPPLISG</sequence>
<dbReference type="SMART" id="SM00091">
    <property type="entry name" value="PAS"/>
    <property type="match status" value="2"/>
</dbReference>
<dbReference type="PROSITE" id="PS50113">
    <property type="entry name" value="PAC"/>
    <property type="match status" value="2"/>
</dbReference>
<dbReference type="Gene3D" id="3.30.450.20">
    <property type="entry name" value="PAS domain"/>
    <property type="match status" value="2"/>
</dbReference>
<dbReference type="CDD" id="cd00130">
    <property type="entry name" value="PAS"/>
    <property type="match status" value="2"/>
</dbReference>
<feature type="coiled-coil region" evidence="1">
    <location>
        <begin position="16"/>
        <end position="49"/>
    </location>
</feature>
<dbReference type="InterPro" id="IPR000014">
    <property type="entry name" value="PAS"/>
</dbReference>